<organism evidence="1 2">
    <name type="scientific">Didymodactylos carnosus</name>
    <dbReference type="NCBI Taxonomy" id="1234261"/>
    <lineage>
        <taxon>Eukaryota</taxon>
        <taxon>Metazoa</taxon>
        <taxon>Spiralia</taxon>
        <taxon>Gnathifera</taxon>
        <taxon>Rotifera</taxon>
        <taxon>Eurotatoria</taxon>
        <taxon>Bdelloidea</taxon>
        <taxon>Philodinida</taxon>
        <taxon>Philodinidae</taxon>
        <taxon>Didymodactylos</taxon>
    </lineage>
</organism>
<sequence length="25" mass="2777">MAKVAGARLLLECLVDAYPYMYNAT</sequence>
<reference evidence="1" key="1">
    <citation type="submission" date="2021-02" db="EMBL/GenBank/DDBJ databases">
        <authorList>
            <person name="Nowell W R."/>
        </authorList>
    </citation>
    <scope>NUCLEOTIDE SEQUENCE</scope>
</reference>
<protein>
    <submittedName>
        <fullName evidence="1">Uncharacterized protein</fullName>
    </submittedName>
</protein>
<accession>A0A8S3AAN0</accession>
<evidence type="ECO:0000313" key="2">
    <source>
        <dbReference type="Proteomes" id="UP000681722"/>
    </source>
</evidence>
<comment type="caution">
    <text evidence="1">The sequence shown here is derived from an EMBL/GenBank/DDBJ whole genome shotgun (WGS) entry which is preliminary data.</text>
</comment>
<proteinExistence type="predicted"/>
<dbReference type="Proteomes" id="UP000681722">
    <property type="component" value="Unassembled WGS sequence"/>
</dbReference>
<gene>
    <name evidence="1" type="ORF">SRO942_LOCUS51205</name>
</gene>
<name>A0A8S3AAN0_9BILA</name>
<evidence type="ECO:0000313" key="1">
    <source>
        <dbReference type="EMBL" id="CAF4688463.1"/>
    </source>
</evidence>
<dbReference type="EMBL" id="CAJOBC010157022">
    <property type="protein sequence ID" value="CAF4688463.1"/>
    <property type="molecule type" value="Genomic_DNA"/>
</dbReference>
<dbReference type="AlphaFoldDB" id="A0A8S3AAN0"/>
<feature type="non-terminal residue" evidence="1">
    <location>
        <position position="25"/>
    </location>
</feature>